<protein>
    <submittedName>
        <fullName evidence="1">Uncharacterized protein</fullName>
    </submittedName>
</protein>
<sequence>MSMLDMIKNIGDFRKLAFGENTDMMEYDDSVVQANLNELVNKAIFRGFSKAITDMVCDATKLEIREGKIPNAKLITIYEGYKKNIDNKFGNVLFITINPRPDVPLNEFIKAMDKFKSKVWIEDYIYVYEQRGTTEEESGKGFHAHILLWKPDSKKSHEVIRETKNTFKKVCSIENPSILNIKNCKDEDIEKRKNYMLGQKNIETDPTKQIKQEIDLLWRRRLKIDEYYKKG</sequence>
<dbReference type="AlphaFoldDB" id="A0A7G7LKP5"/>
<organism evidence="1">
    <name type="scientific">Pygoscelis antarcticus</name>
    <name type="common">Chinstrap penguin</name>
    <dbReference type="NCBI Taxonomy" id="79643"/>
    <lineage>
        <taxon>Eukaryota</taxon>
        <taxon>Metazoa</taxon>
        <taxon>Chordata</taxon>
        <taxon>Craniata</taxon>
        <taxon>Vertebrata</taxon>
        <taxon>Euteleostomi</taxon>
        <taxon>Archelosauria</taxon>
        <taxon>Archosauria</taxon>
        <taxon>Dinosauria</taxon>
        <taxon>Saurischia</taxon>
        <taxon>Theropoda</taxon>
        <taxon>Coelurosauria</taxon>
        <taxon>Aves</taxon>
        <taxon>Neognathae</taxon>
        <taxon>Neoaves</taxon>
        <taxon>Aequornithes</taxon>
        <taxon>Sphenisciformes</taxon>
        <taxon>Spheniscidae</taxon>
        <taxon>Pygoscelis</taxon>
    </lineage>
</organism>
<name>A0A7G7LKP5_PYGAN</name>
<evidence type="ECO:0000313" key="1">
    <source>
        <dbReference type="EMBL" id="QNG41062.1"/>
    </source>
</evidence>
<reference evidence="1" key="1">
    <citation type="submission" date="2020-03" db="EMBL/GenBank/DDBJ databases">
        <title>Identification of Novel Circular Rep-Encoding ssDNA Molecules, Viruses, and Circular Molecules in four Penguin Species in South Georgia and the Antarctic.</title>
        <authorList>
            <person name="Levy H."/>
            <person name="Djurhuus A."/>
            <person name="Black C.E."/>
            <person name="Harding C."/>
            <person name="Suazo C."/>
            <person name="Kraberger S."/>
            <person name="Schmidlin K."/>
            <person name="Fontenele R.S."/>
            <person name="Hart T."/>
            <person name="Smith A.L."/>
            <person name="Varsani A."/>
        </authorList>
    </citation>
    <scope>NUCLEOTIDE SEQUENCE</scope>
    <source>
        <strain evidence="1">Antarctic/7_I_CPHALFsw003Ad</strain>
    </source>
</reference>
<accession>A0A7G7LKP5</accession>
<dbReference type="EMBL" id="MT196280">
    <property type="protein sequence ID" value="QNG41062.1"/>
    <property type="molecule type" value="Genomic_DNA"/>
</dbReference>
<proteinExistence type="predicted"/>